<sequence>MKVLFKYSILLLLFVSISSCSEDNTDEVFVETSITDKIFNLVNAHRESKGLEILSRNTTADNLAIDHSKYMIAKDKISHDNFSSRANNLKRNENAKGTGENVAYGYNTAEKVVTAWLNSSEHKDNIEGNFTHTGIAAVQNAEGTYYFTQLFYR</sequence>
<dbReference type="RefSeq" id="WP_138949105.1">
    <property type="nucleotide sequence ID" value="NZ_CP040749.1"/>
</dbReference>
<dbReference type="AlphaFoldDB" id="A0A5B7TNK8"/>
<dbReference type="EMBL" id="CP040749">
    <property type="protein sequence ID" value="QCX38205.1"/>
    <property type="molecule type" value="Genomic_DNA"/>
</dbReference>
<dbReference type="PANTHER" id="PTHR31157">
    <property type="entry name" value="SCP DOMAIN-CONTAINING PROTEIN"/>
    <property type="match status" value="1"/>
</dbReference>
<dbReference type="InterPro" id="IPR035940">
    <property type="entry name" value="CAP_sf"/>
</dbReference>
<dbReference type="CDD" id="cd05379">
    <property type="entry name" value="CAP_bacterial"/>
    <property type="match status" value="1"/>
</dbReference>
<reference evidence="3 4" key="1">
    <citation type="submission" date="2019-05" db="EMBL/GenBank/DDBJ databases">
        <title>Algicella ahnfeltiae gen. nov., sp. nov., a novel marine bacterium of the family Flavobacteriaceae isolated from a red alga.</title>
        <authorList>
            <person name="Nedashkovskaya O.I."/>
            <person name="Kukhlevskiy A.D."/>
            <person name="Kim S.-G."/>
            <person name="Zhukova N.V."/>
            <person name="Mikhailov V.V."/>
        </authorList>
    </citation>
    <scope>NUCLEOTIDE SEQUENCE [LARGE SCALE GENOMIC DNA]</scope>
    <source>
        <strain evidence="3 4">10Alg115</strain>
    </source>
</reference>
<gene>
    <name evidence="3" type="ORF">FF125_07080</name>
</gene>
<dbReference type="Pfam" id="PF00188">
    <property type="entry name" value="CAP"/>
    <property type="match status" value="1"/>
</dbReference>
<evidence type="ECO:0000313" key="3">
    <source>
        <dbReference type="EMBL" id="QCX38205.1"/>
    </source>
</evidence>
<dbReference type="PANTHER" id="PTHR31157:SF1">
    <property type="entry name" value="SCP DOMAIN-CONTAINING PROTEIN"/>
    <property type="match status" value="1"/>
</dbReference>
<dbReference type="Gene3D" id="3.40.33.10">
    <property type="entry name" value="CAP"/>
    <property type="match status" value="1"/>
</dbReference>
<name>A0A5B7TNK8_9FLAO</name>
<feature type="domain" description="SCP" evidence="2">
    <location>
        <begin position="39"/>
        <end position="151"/>
    </location>
</feature>
<feature type="chain" id="PRO_5022894453" evidence="1">
    <location>
        <begin position="22"/>
        <end position="153"/>
    </location>
</feature>
<keyword evidence="1" id="KW-0732">Signal</keyword>
<dbReference type="KEGG" id="fbe:FF125_07080"/>
<organism evidence="3 4">
    <name type="scientific">Aureibaculum algae</name>
    <dbReference type="NCBI Taxonomy" id="2584122"/>
    <lineage>
        <taxon>Bacteria</taxon>
        <taxon>Pseudomonadati</taxon>
        <taxon>Bacteroidota</taxon>
        <taxon>Flavobacteriia</taxon>
        <taxon>Flavobacteriales</taxon>
        <taxon>Flavobacteriaceae</taxon>
        <taxon>Aureibaculum</taxon>
    </lineage>
</organism>
<accession>A0A5B7TNK8</accession>
<evidence type="ECO:0000256" key="1">
    <source>
        <dbReference type="SAM" id="SignalP"/>
    </source>
</evidence>
<keyword evidence="4" id="KW-1185">Reference proteome</keyword>
<dbReference type="PROSITE" id="PS51257">
    <property type="entry name" value="PROKAR_LIPOPROTEIN"/>
    <property type="match status" value="1"/>
</dbReference>
<dbReference type="SUPFAM" id="SSF55797">
    <property type="entry name" value="PR-1-like"/>
    <property type="match status" value="1"/>
</dbReference>
<dbReference type="OrthoDB" id="982527at2"/>
<dbReference type="InterPro" id="IPR014044">
    <property type="entry name" value="CAP_dom"/>
</dbReference>
<proteinExistence type="predicted"/>
<protein>
    <submittedName>
        <fullName evidence="3">CAP domain-containing protein</fullName>
    </submittedName>
</protein>
<dbReference type="Proteomes" id="UP000306229">
    <property type="component" value="Chromosome"/>
</dbReference>
<evidence type="ECO:0000313" key="4">
    <source>
        <dbReference type="Proteomes" id="UP000306229"/>
    </source>
</evidence>
<feature type="signal peptide" evidence="1">
    <location>
        <begin position="1"/>
        <end position="21"/>
    </location>
</feature>
<evidence type="ECO:0000259" key="2">
    <source>
        <dbReference type="Pfam" id="PF00188"/>
    </source>
</evidence>